<evidence type="ECO:0008006" key="2">
    <source>
        <dbReference type="Google" id="ProtNLM"/>
    </source>
</evidence>
<evidence type="ECO:0000313" key="1">
    <source>
        <dbReference type="EMBL" id="KKL84289.1"/>
    </source>
</evidence>
<gene>
    <name evidence="1" type="ORF">LCGC14_1966190</name>
</gene>
<name>A0A0F9FD42_9ZZZZ</name>
<dbReference type="Pfam" id="PF13385">
    <property type="entry name" value="Laminin_G_3"/>
    <property type="match status" value="1"/>
</dbReference>
<dbReference type="EMBL" id="LAZR01021742">
    <property type="protein sequence ID" value="KKL84289.1"/>
    <property type="molecule type" value="Genomic_DNA"/>
</dbReference>
<reference evidence="1" key="1">
    <citation type="journal article" date="2015" name="Nature">
        <title>Complex archaea that bridge the gap between prokaryotes and eukaryotes.</title>
        <authorList>
            <person name="Spang A."/>
            <person name="Saw J.H."/>
            <person name="Jorgensen S.L."/>
            <person name="Zaremba-Niedzwiedzka K."/>
            <person name="Martijn J."/>
            <person name="Lind A.E."/>
            <person name="van Eijk R."/>
            <person name="Schleper C."/>
            <person name="Guy L."/>
            <person name="Ettema T.J."/>
        </authorList>
    </citation>
    <scope>NUCLEOTIDE SEQUENCE</scope>
</reference>
<feature type="non-terminal residue" evidence="1">
    <location>
        <position position="1"/>
    </location>
</feature>
<dbReference type="SUPFAM" id="SSF49899">
    <property type="entry name" value="Concanavalin A-like lectins/glucanases"/>
    <property type="match status" value="1"/>
</dbReference>
<comment type="caution">
    <text evidence="1">The sequence shown here is derived from an EMBL/GenBank/DDBJ whole genome shotgun (WGS) entry which is preliminary data.</text>
</comment>
<dbReference type="InterPro" id="IPR013320">
    <property type="entry name" value="ConA-like_dom_sf"/>
</dbReference>
<sequence>PPFTISVWIRPSYLAQKRRFTSIYRTSDNRWWVLWMDSNSPYKIRLDVNGYTAPIFTTTGVSSGTWHHCCAVVVSATERYVYLDGGNKGGGSGLSSRTITSLNRYSLGFPFGDSFDGDIAELAFYKAALADDEVDRLSKVSPLHVRPNDLADYLRLIRPPDNGIISGRVFGGGATINTTPHCRVFYITPPSSSCGLAPAMASDSYGPKIQVI</sequence>
<organism evidence="1">
    <name type="scientific">marine sediment metagenome</name>
    <dbReference type="NCBI Taxonomy" id="412755"/>
    <lineage>
        <taxon>unclassified sequences</taxon>
        <taxon>metagenomes</taxon>
        <taxon>ecological metagenomes</taxon>
    </lineage>
</organism>
<dbReference type="AlphaFoldDB" id="A0A0F9FD42"/>
<proteinExistence type="predicted"/>
<dbReference type="Gene3D" id="2.60.120.200">
    <property type="match status" value="1"/>
</dbReference>
<protein>
    <recommendedName>
        <fullName evidence="2">LamG-like jellyroll fold domain-containing protein</fullName>
    </recommendedName>
</protein>
<accession>A0A0F9FD42</accession>